<dbReference type="RefSeq" id="XP_024692784.1">
    <property type="nucleotide sequence ID" value="XM_024833487.1"/>
</dbReference>
<dbReference type="EMBL" id="MSFM01000006">
    <property type="protein sequence ID" value="PKY04190.1"/>
    <property type="molecule type" value="Genomic_DNA"/>
</dbReference>
<dbReference type="OrthoDB" id="4840035at2759"/>
<feature type="non-terminal residue" evidence="2">
    <location>
        <position position="1"/>
    </location>
</feature>
<accession>A0A2I1D2U4</accession>
<proteinExistence type="predicted"/>
<dbReference type="PANTHER" id="PTHR40619:SF3">
    <property type="entry name" value="FUNGAL STAND N-TERMINAL GOODBYE DOMAIN-CONTAINING PROTEIN"/>
    <property type="match status" value="1"/>
</dbReference>
<dbReference type="GeneID" id="36541011"/>
<evidence type="ECO:0000259" key="1">
    <source>
        <dbReference type="Pfam" id="PF24809"/>
    </source>
</evidence>
<evidence type="ECO:0000313" key="2">
    <source>
        <dbReference type="EMBL" id="PKY04190.1"/>
    </source>
</evidence>
<organism evidence="2 3">
    <name type="scientific">Aspergillus campestris (strain IBT 28561)</name>
    <dbReference type="NCBI Taxonomy" id="1392248"/>
    <lineage>
        <taxon>Eukaryota</taxon>
        <taxon>Fungi</taxon>
        <taxon>Dikarya</taxon>
        <taxon>Ascomycota</taxon>
        <taxon>Pezizomycotina</taxon>
        <taxon>Eurotiomycetes</taxon>
        <taxon>Eurotiomycetidae</taxon>
        <taxon>Eurotiales</taxon>
        <taxon>Aspergillaceae</taxon>
        <taxon>Aspergillus</taxon>
        <taxon>Aspergillus subgen. Circumdati</taxon>
    </lineage>
</organism>
<name>A0A2I1D2U4_ASPC2</name>
<dbReference type="PANTHER" id="PTHR40619">
    <property type="entry name" value="FUNGAL STAND N-TERMINAL GOODBYE DOMAIN-CONTAINING PROTEIN"/>
    <property type="match status" value="1"/>
</dbReference>
<comment type="caution">
    <text evidence="2">The sequence shown here is derived from an EMBL/GenBank/DDBJ whole genome shotgun (WGS) entry which is preliminary data.</text>
</comment>
<sequence>SSDVDLKRLESGRESIVETWQRFREHHHENSSANSSLGFQEVPNINTLREIVGNAQVEWETKRGKGFGKVKSYVSDFLESMNDHSYLFKFIPAGDKYISLITGVVSSVVKTCVNYKRIAEGFFSALVDLSGDLRLVQKKTDIWDSPDIRRLVVDYYVMVFQFLCSAMSWFSRPLHRYRSMIDKNFFDNEVKGLVDGMKATVARIRDEAAHLTERQVQQIKDGVDRVLDSLSPRTNDAAGRFLHLQIVGSGSRDDDQGTIEGKLHHFGQLVGTCSIKALQDVEANFENDETWTRYDIQKTTLSLSTYTEDGREEIANALRGISMPLLPQEVLDAIRRWIGSPQSRMIWIEGLPSYSYGSNLSLTAMQLCTISMRAQIPCVSFFCKPSYKFSSGPHASLAKQEASVVALLYSVTAQLARLIPADFQGCPDLYQQQFQLLDGSIGSASIALRIIQDLLMHVPPSIIWIIDGIQLAESSSTIEILDEFVAMLRDQENRRTSKVCFTTDGNSHVLLPAIRVDERVDASRMALAGQHLPGGGDIFTELNRW</sequence>
<dbReference type="Pfam" id="PF24809">
    <property type="entry name" value="DUF7708"/>
    <property type="match status" value="1"/>
</dbReference>
<protein>
    <recommendedName>
        <fullName evidence="1">DUF7708 domain-containing protein</fullName>
    </recommendedName>
</protein>
<evidence type="ECO:0000313" key="3">
    <source>
        <dbReference type="Proteomes" id="UP000234254"/>
    </source>
</evidence>
<dbReference type="VEuPathDB" id="FungiDB:P168DRAFT_235757"/>
<gene>
    <name evidence="2" type="ORF">P168DRAFT_235757</name>
</gene>
<dbReference type="AlphaFoldDB" id="A0A2I1D2U4"/>
<dbReference type="InterPro" id="IPR056125">
    <property type="entry name" value="DUF7708"/>
</dbReference>
<keyword evidence="3" id="KW-1185">Reference proteome</keyword>
<dbReference type="Proteomes" id="UP000234254">
    <property type="component" value="Unassembled WGS sequence"/>
</dbReference>
<feature type="domain" description="DUF7708" evidence="1">
    <location>
        <begin position="92"/>
        <end position="211"/>
    </location>
</feature>
<reference evidence="2" key="1">
    <citation type="submission" date="2016-12" db="EMBL/GenBank/DDBJ databases">
        <title>The genomes of Aspergillus section Nigri reveals drivers in fungal speciation.</title>
        <authorList>
            <consortium name="DOE Joint Genome Institute"/>
            <person name="Vesth T.C."/>
            <person name="Nybo J."/>
            <person name="Theobald S."/>
            <person name="Brandl J."/>
            <person name="Frisvad J.C."/>
            <person name="Nielsen K.F."/>
            <person name="Lyhne E.K."/>
            <person name="Kogle M.E."/>
            <person name="Kuo A."/>
            <person name="Riley R."/>
            <person name="Clum A."/>
            <person name="Nolan M."/>
            <person name="Lipzen A."/>
            <person name="Salamov A."/>
            <person name="Henrissat B."/>
            <person name="Wiebenga A."/>
            <person name="De vries R.P."/>
            <person name="Grigoriev I.V."/>
            <person name="Mortensen U.H."/>
            <person name="Andersen M.R."/>
            <person name="Baker S.E."/>
        </authorList>
    </citation>
    <scope>NUCLEOTIDE SEQUENCE</scope>
    <source>
        <strain evidence="2">IBT 28561</strain>
    </source>
</reference>